<sequence>MSPQQIASHLNSINLKTIWGKKFRTGTSNMYLKRGRELQLFRWSVPFHWKSEEAPSSLQLLHVVVVL</sequence>
<accession>A0ABW6BYH4</accession>
<dbReference type="RefSeq" id="WP_377489061.1">
    <property type="nucleotide sequence ID" value="NZ_JBHUOX010000020.1"/>
</dbReference>
<reference evidence="2" key="1">
    <citation type="journal article" date="2019" name="Int. J. Syst. Evol. Microbiol.">
        <title>The Global Catalogue of Microorganisms (GCM) 10K type strain sequencing project: providing services to taxonomists for standard genome sequencing and annotation.</title>
        <authorList>
            <consortium name="The Broad Institute Genomics Platform"/>
            <consortium name="The Broad Institute Genome Sequencing Center for Infectious Disease"/>
            <person name="Wu L."/>
            <person name="Ma J."/>
        </authorList>
    </citation>
    <scope>NUCLEOTIDE SEQUENCE [LARGE SCALE GENOMIC DNA]</scope>
    <source>
        <strain evidence="2">KCTC 23984</strain>
    </source>
</reference>
<dbReference type="EMBL" id="JBHUOX010000020">
    <property type="protein sequence ID" value="MFD3002855.1"/>
    <property type="molecule type" value="Genomic_DNA"/>
</dbReference>
<organism evidence="1 2">
    <name type="scientific">Pontibacter toksunensis</name>
    <dbReference type="NCBI Taxonomy" id="1332631"/>
    <lineage>
        <taxon>Bacteria</taxon>
        <taxon>Pseudomonadati</taxon>
        <taxon>Bacteroidota</taxon>
        <taxon>Cytophagia</taxon>
        <taxon>Cytophagales</taxon>
        <taxon>Hymenobacteraceae</taxon>
        <taxon>Pontibacter</taxon>
    </lineage>
</organism>
<comment type="caution">
    <text evidence="1">The sequence shown here is derived from an EMBL/GenBank/DDBJ whole genome shotgun (WGS) entry which is preliminary data.</text>
</comment>
<protein>
    <submittedName>
        <fullName evidence="1">Uncharacterized protein</fullName>
    </submittedName>
</protein>
<evidence type="ECO:0000313" key="2">
    <source>
        <dbReference type="Proteomes" id="UP001597641"/>
    </source>
</evidence>
<name>A0ABW6BYH4_9BACT</name>
<proteinExistence type="predicted"/>
<keyword evidence="2" id="KW-1185">Reference proteome</keyword>
<gene>
    <name evidence="1" type="ORF">ACFS7Z_20975</name>
</gene>
<dbReference type="Proteomes" id="UP001597641">
    <property type="component" value="Unassembled WGS sequence"/>
</dbReference>
<evidence type="ECO:0000313" key="1">
    <source>
        <dbReference type="EMBL" id="MFD3002855.1"/>
    </source>
</evidence>